<protein>
    <submittedName>
        <fullName evidence="3">Lytic transglycosylase domain-containing protein</fullName>
    </submittedName>
</protein>
<gene>
    <name evidence="3" type="ORF">ACFODO_09005</name>
</gene>
<dbReference type="InterPro" id="IPR008258">
    <property type="entry name" value="Transglycosylase_SLT_dom_1"/>
</dbReference>
<comment type="similarity">
    <text evidence="1">Belongs to the transglycosylase Slt family.</text>
</comment>
<dbReference type="Gene3D" id="1.10.530.10">
    <property type="match status" value="1"/>
</dbReference>
<sequence length="167" mass="18535">MIGTSLVVTGCASVDNGSLEKRSLLLATGIQKAYSVETTTAQRIAPMILQHAEQYDVDPLLLAAMIRQESSYRSGVISPAGAVGLTQVIPRYWQQTCQGDLFDENTNIQCGTFILAKYNKSAGSWKKALAYYNVGPTGYHSSWKMKRQGNRYAEQVEEHQKQLKNEL</sequence>
<comment type="caution">
    <text evidence="3">The sequence shown here is derived from an EMBL/GenBank/DDBJ whole genome shotgun (WGS) entry which is preliminary data.</text>
</comment>
<organism evidence="3 4">
    <name type="scientific">Acinetobacter sichuanensis</name>
    <dbReference type="NCBI Taxonomy" id="2136183"/>
    <lineage>
        <taxon>Bacteria</taxon>
        <taxon>Pseudomonadati</taxon>
        <taxon>Pseudomonadota</taxon>
        <taxon>Gammaproteobacteria</taxon>
        <taxon>Moraxellales</taxon>
        <taxon>Moraxellaceae</taxon>
        <taxon>Acinetobacter</taxon>
    </lineage>
</organism>
<accession>A0ABV7BF85</accession>
<name>A0ABV7BF85_9GAMM</name>
<reference evidence="4" key="1">
    <citation type="journal article" date="2019" name="Int. J. Syst. Evol. Microbiol.">
        <title>The Global Catalogue of Microorganisms (GCM) 10K type strain sequencing project: providing services to taxonomists for standard genome sequencing and annotation.</title>
        <authorList>
            <consortium name="The Broad Institute Genomics Platform"/>
            <consortium name="The Broad Institute Genome Sequencing Center for Infectious Disease"/>
            <person name="Wu L."/>
            <person name="Ma J."/>
        </authorList>
    </citation>
    <scope>NUCLEOTIDE SEQUENCE [LARGE SCALE GENOMIC DNA]</scope>
    <source>
        <strain evidence="4">KCTC 62575</strain>
    </source>
</reference>
<dbReference type="RefSeq" id="WP_228199050.1">
    <property type="nucleotide sequence ID" value="NZ_JBHRSF010000023.1"/>
</dbReference>
<feature type="domain" description="Transglycosylase SLT" evidence="2">
    <location>
        <begin position="47"/>
        <end position="147"/>
    </location>
</feature>
<proteinExistence type="inferred from homology"/>
<dbReference type="Pfam" id="PF01464">
    <property type="entry name" value="SLT"/>
    <property type="match status" value="1"/>
</dbReference>
<dbReference type="PANTHER" id="PTHR37423:SF2">
    <property type="entry name" value="MEMBRANE-BOUND LYTIC MUREIN TRANSGLYCOSYLASE C"/>
    <property type="match status" value="1"/>
</dbReference>
<evidence type="ECO:0000259" key="2">
    <source>
        <dbReference type="Pfam" id="PF01464"/>
    </source>
</evidence>
<dbReference type="EMBL" id="JBHRSF010000023">
    <property type="protein sequence ID" value="MFC2995404.1"/>
    <property type="molecule type" value="Genomic_DNA"/>
</dbReference>
<dbReference type="Proteomes" id="UP001595455">
    <property type="component" value="Unassembled WGS sequence"/>
</dbReference>
<dbReference type="PANTHER" id="PTHR37423">
    <property type="entry name" value="SOLUBLE LYTIC MUREIN TRANSGLYCOSYLASE-RELATED"/>
    <property type="match status" value="1"/>
</dbReference>
<evidence type="ECO:0000313" key="3">
    <source>
        <dbReference type="EMBL" id="MFC2995404.1"/>
    </source>
</evidence>
<evidence type="ECO:0000313" key="4">
    <source>
        <dbReference type="Proteomes" id="UP001595455"/>
    </source>
</evidence>
<dbReference type="InterPro" id="IPR023346">
    <property type="entry name" value="Lysozyme-like_dom_sf"/>
</dbReference>
<keyword evidence="4" id="KW-1185">Reference proteome</keyword>
<evidence type="ECO:0000256" key="1">
    <source>
        <dbReference type="ARBA" id="ARBA00007734"/>
    </source>
</evidence>
<dbReference type="SUPFAM" id="SSF53955">
    <property type="entry name" value="Lysozyme-like"/>
    <property type="match status" value="1"/>
</dbReference>